<dbReference type="PANTHER" id="PTHR40430">
    <property type="entry name" value="T. BRUCEI SPP.-SPECIFIC PROTEIN"/>
    <property type="match status" value="1"/>
</dbReference>
<evidence type="ECO:0000313" key="3">
    <source>
        <dbReference type="Proteomes" id="UP000785679"/>
    </source>
</evidence>
<gene>
    <name evidence="2" type="ORF">FGO68_gene15965</name>
</gene>
<feature type="region of interest" description="Disordered" evidence="1">
    <location>
        <begin position="70"/>
        <end position="101"/>
    </location>
</feature>
<keyword evidence="3" id="KW-1185">Reference proteome</keyword>
<dbReference type="EMBL" id="RRYP01010681">
    <property type="protein sequence ID" value="TNV78230.1"/>
    <property type="molecule type" value="Genomic_DNA"/>
</dbReference>
<protein>
    <submittedName>
        <fullName evidence="2">Uncharacterized protein</fullName>
    </submittedName>
</protein>
<dbReference type="AlphaFoldDB" id="A0A8J8T1B2"/>
<sequence>MKFDLTTIDTLQGLHAYMNTMLNSNEEILRFCLRKVTHYWGFKEGTYVYYMVAPPWVKTLVNDTINFTKSSGGSAAASQKGSTEQQQEDPGASVGVSAQSAKKPTLFSRDIVIS</sequence>
<organism evidence="2 3">
    <name type="scientific">Halteria grandinella</name>
    <dbReference type="NCBI Taxonomy" id="5974"/>
    <lineage>
        <taxon>Eukaryota</taxon>
        <taxon>Sar</taxon>
        <taxon>Alveolata</taxon>
        <taxon>Ciliophora</taxon>
        <taxon>Intramacronucleata</taxon>
        <taxon>Spirotrichea</taxon>
        <taxon>Stichotrichia</taxon>
        <taxon>Sporadotrichida</taxon>
        <taxon>Halteriidae</taxon>
        <taxon>Halteria</taxon>
    </lineage>
</organism>
<comment type="caution">
    <text evidence="2">The sequence shown here is derived from an EMBL/GenBank/DDBJ whole genome shotgun (WGS) entry which is preliminary data.</text>
</comment>
<proteinExistence type="predicted"/>
<reference evidence="2" key="1">
    <citation type="submission" date="2019-06" db="EMBL/GenBank/DDBJ databases">
        <authorList>
            <person name="Zheng W."/>
        </authorList>
    </citation>
    <scope>NUCLEOTIDE SEQUENCE</scope>
    <source>
        <strain evidence="2">QDHG01</strain>
    </source>
</reference>
<name>A0A8J8T1B2_HALGN</name>
<dbReference type="OrthoDB" id="541713at2759"/>
<dbReference type="Proteomes" id="UP000785679">
    <property type="component" value="Unassembled WGS sequence"/>
</dbReference>
<feature type="compositionally biased region" description="Low complexity" evidence="1">
    <location>
        <begin position="70"/>
        <end position="82"/>
    </location>
</feature>
<accession>A0A8J8T1B2</accession>
<evidence type="ECO:0000256" key="1">
    <source>
        <dbReference type="SAM" id="MobiDB-lite"/>
    </source>
</evidence>
<evidence type="ECO:0000313" key="2">
    <source>
        <dbReference type="EMBL" id="TNV78230.1"/>
    </source>
</evidence>
<dbReference type="PANTHER" id="PTHR40430:SF1">
    <property type="entry name" value="T. BRUCEI SPP.-SPECIFIC PROTEIN"/>
    <property type="match status" value="1"/>
</dbReference>